<dbReference type="EMBL" id="HBUF01590498">
    <property type="protein sequence ID" value="CAG6773220.1"/>
    <property type="molecule type" value="Transcribed_RNA"/>
</dbReference>
<feature type="domain" description="Cysteine-rich DPF motif" evidence="4">
    <location>
        <begin position="49"/>
        <end position="142"/>
    </location>
</feature>
<dbReference type="EMBL" id="HBUF01590496">
    <property type="protein sequence ID" value="CAG6773217.1"/>
    <property type="molecule type" value="Transcribed_RNA"/>
</dbReference>
<protein>
    <recommendedName>
        <fullName evidence="2">Cysteine-rich DPF motif domain-containing protein 1</fullName>
    </recommendedName>
</protein>
<name>A0A8D8TE78_9HEMI</name>
<evidence type="ECO:0000259" key="4">
    <source>
        <dbReference type="Pfam" id="PF10170"/>
    </source>
</evidence>
<dbReference type="InterPro" id="IPR018785">
    <property type="entry name" value="CDPF1_dom"/>
</dbReference>
<dbReference type="PANTHER" id="PTHR31849">
    <property type="entry name" value="CYSTEINE-RICH PDF MOTIF DOMAIN-CONTAINING PROTEIN 1"/>
    <property type="match status" value="1"/>
</dbReference>
<evidence type="ECO:0000256" key="3">
    <source>
        <dbReference type="SAM" id="MobiDB-lite"/>
    </source>
</evidence>
<evidence type="ECO:0000313" key="5">
    <source>
        <dbReference type="EMBL" id="CAG6683756.1"/>
    </source>
</evidence>
<proteinExistence type="inferred from homology"/>
<feature type="region of interest" description="Disordered" evidence="3">
    <location>
        <begin position="1"/>
        <end position="42"/>
    </location>
</feature>
<dbReference type="PRINTS" id="PR01995">
    <property type="entry name" value="UPF0595"/>
</dbReference>
<dbReference type="PANTHER" id="PTHR31849:SF1">
    <property type="entry name" value="CYSTEINE-RICH DPF MOTIF DOMAIN-CONTAINING PROTEIN 1"/>
    <property type="match status" value="1"/>
</dbReference>
<dbReference type="EMBL" id="HBUF01264435">
    <property type="protein sequence ID" value="CAG6683756.1"/>
    <property type="molecule type" value="Transcribed_RNA"/>
</dbReference>
<sequence length="174" mass="19966">MEDNEPQKDTKDDDIPKSTKNSSPTKNQQSTEEVGDNNNPEVPEPILNFKCELCNLNETYHYFGKSPPWSTKTALLEEAYISKDPFSMPQKKQILILGSKCSMCYIDVCVGTKCSLFFSKRFCKHCAFKNMTYFPSQIQMKINKHFGKWQVECVVEALFVVSALVMKINKHFGQ</sequence>
<dbReference type="InterPro" id="IPR042426">
    <property type="entry name" value="CDPF1"/>
</dbReference>
<evidence type="ECO:0000256" key="1">
    <source>
        <dbReference type="ARBA" id="ARBA00007917"/>
    </source>
</evidence>
<evidence type="ECO:0000256" key="2">
    <source>
        <dbReference type="ARBA" id="ARBA00014801"/>
    </source>
</evidence>
<dbReference type="AlphaFoldDB" id="A0A8D8TE78"/>
<dbReference type="Pfam" id="PF10170">
    <property type="entry name" value="C6_DPF"/>
    <property type="match status" value="1"/>
</dbReference>
<accession>A0A8D8TE78</accession>
<organism evidence="5">
    <name type="scientific">Cacopsylla melanoneura</name>
    <dbReference type="NCBI Taxonomy" id="428564"/>
    <lineage>
        <taxon>Eukaryota</taxon>
        <taxon>Metazoa</taxon>
        <taxon>Ecdysozoa</taxon>
        <taxon>Arthropoda</taxon>
        <taxon>Hexapoda</taxon>
        <taxon>Insecta</taxon>
        <taxon>Pterygota</taxon>
        <taxon>Neoptera</taxon>
        <taxon>Paraneoptera</taxon>
        <taxon>Hemiptera</taxon>
        <taxon>Sternorrhyncha</taxon>
        <taxon>Psylloidea</taxon>
        <taxon>Psyllidae</taxon>
        <taxon>Psyllinae</taxon>
        <taxon>Cacopsylla</taxon>
    </lineage>
</organism>
<feature type="compositionally biased region" description="Polar residues" evidence="3">
    <location>
        <begin position="18"/>
        <end position="40"/>
    </location>
</feature>
<feature type="compositionally biased region" description="Basic and acidic residues" evidence="3">
    <location>
        <begin position="1"/>
        <end position="17"/>
    </location>
</feature>
<reference evidence="5" key="1">
    <citation type="submission" date="2021-05" db="EMBL/GenBank/DDBJ databases">
        <authorList>
            <person name="Alioto T."/>
            <person name="Alioto T."/>
            <person name="Gomez Garrido J."/>
        </authorList>
    </citation>
    <scope>NUCLEOTIDE SEQUENCE</scope>
</reference>
<comment type="similarity">
    <text evidence="1">Belongs to the CDPF1 family.</text>
</comment>